<keyword evidence="2" id="KW-1185">Reference proteome</keyword>
<gene>
    <name evidence="1" type="ORF">G7K_2797-t1</name>
</gene>
<name>A0A0E9NFI7_SAICN</name>
<sequence length="162" mass="18826">MFHFQQRHSNKPFNCTKDANKVGKYSSRVEFQFMISWVFEGGGRRVFDGSTRLNGLWWRFFGLRLSRVTCEHYWCAGRFHQVLSTNQEPTTINVSISLGVSQLTDKSIESYTSLVLSHRCTSPWLSPIEITNFYASLVLSHLFSRCCGLYRVNPNWAHDRCC</sequence>
<reference evidence="1 2" key="3">
    <citation type="journal article" date="2015" name="Genome Announc.">
        <title>Draft Genome Sequence of the Archiascomycetous Yeast Saitoella complicata.</title>
        <authorList>
            <person name="Yamauchi K."/>
            <person name="Kondo S."/>
            <person name="Hamamoto M."/>
            <person name="Takahashi Y."/>
            <person name="Ogura Y."/>
            <person name="Hayashi T."/>
            <person name="Nishida H."/>
        </authorList>
    </citation>
    <scope>NUCLEOTIDE SEQUENCE [LARGE SCALE GENOMIC DNA]</scope>
    <source>
        <strain evidence="1 2">NRRL Y-17804</strain>
    </source>
</reference>
<comment type="caution">
    <text evidence="1">The sequence shown here is derived from an EMBL/GenBank/DDBJ whole genome shotgun (WGS) entry which is preliminary data.</text>
</comment>
<dbReference type="EMBL" id="BACD03000016">
    <property type="protein sequence ID" value="GAO48627.1"/>
    <property type="molecule type" value="Genomic_DNA"/>
</dbReference>
<evidence type="ECO:0000313" key="1">
    <source>
        <dbReference type="EMBL" id="GAO48627.1"/>
    </source>
</evidence>
<reference evidence="1 2" key="1">
    <citation type="journal article" date="2011" name="J. Gen. Appl. Microbiol.">
        <title>Draft genome sequencing of the enigmatic yeast Saitoella complicata.</title>
        <authorList>
            <person name="Nishida H."/>
            <person name="Hamamoto M."/>
            <person name="Sugiyama J."/>
        </authorList>
    </citation>
    <scope>NUCLEOTIDE SEQUENCE [LARGE SCALE GENOMIC DNA]</scope>
    <source>
        <strain evidence="1 2">NRRL Y-17804</strain>
    </source>
</reference>
<proteinExistence type="predicted"/>
<dbReference type="AlphaFoldDB" id="A0A0E9NFI7"/>
<accession>A0A0E9NFI7</accession>
<reference evidence="1 2" key="2">
    <citation type="journal article" date="2014" name="J. Gen. Appl. Microbiol.">
        <title>The early diverging ascomycetous budding yeast Saitoella complicata has three histone deacetylases belonging to the Clr6, Hos2, and Rpd3 lineages.</title>
        <authorList>
            <person name="Nishida H."/>
            <person name="Matsumoto T."/>
            <person name="Kondo S."/>
            <person name="Hamamoto M."/>
            <person name="Yoshikawa H."/>
        </authorList>
    </citation>
    <scope>NUCLEOTIDE SEQUENCE [LARGE SCALE GENOMIC DNA]</scope>
    <source>
        <strain evidence="1 2">NRRL Y-17804</strain>
    </source>
</reference>
<evidence type="ECO:0000313" key="2">
    <source>
        <dbReference type="Proteomes" id="UP000033140"/>
    </source>
</evidence>
<dbReference type="Proteomes" id="UP000033140">
    <property type="component" value="Unassembled WGS sequence"/>
</dbReference>
<protein>
    <submittedName>
        <fullName evidence="1">Uncharacterized protein</fullName>
    </submittedName>
</protein>
<organism evidence="1 2">
    <name type="scientific">Saitoella complicata (strain BCRC 22490 / CBS 7301 / JCM 7358 / NBRC 10748 / NRRL Y-17804)</name>
    <dbReference type="NCBI Taxonomy" id="698492"/>
    <lineage>
        <taxon>Eukaryota</taxon>
        <taxon>Fungi</taxon>
        <taxon>Dikarya</taxon>
        <taxon>Ascomycota</taxon>
        <taxon>Taphrinomycotina</taxon>
        <taxon>Taphrinomycotina incertae sedis</taxon>
        <taxon>Saitoella</taxon>
    </lineage>
</organism>